<name>A0A8H4RU38_9HELO</name>
<protein>
    <recommendedName>
        <fullName evidence="1">Heterokaryon incompatibility domain-containing protein</fullName>
    </recommendedName>
</protein>
<sequence length="527" mass="59708">MASNLYSYTPVDSNASEIRIAQINPAENKNDPINCHLIHVSLDDKPSYKALSYTWGKETACIPVTIDGKSAMLTPNLDAALKRLRPKDKPLLIWVDFICIDQSNLVERSAQAAKMRNVYKQAENVCVWLGLADEKSERAWRLIELLVDGSEGAIAAIVSDSSRLENFEALKVLFRRPYWWRIWVVQEVNCGRENGREVEVFCGERSITWRGLLSMSANMESIKEHLVRSVYPNDPTSIFSLMGGGPRGLHLTKFSESHEPQLLELLYSHMSKFSTDPKDKVYALIGVSSSRETFGPTDYTRSIHDAYIHTAWHIISTTKSLDVICASQNDDNIYDLPSWVPDWERRRVHPNHRVIGLHIREAFNAAGDSLAEFSFSNDHKILNAQGFVVDSLKEVSSSFYMEGDHHAESKVIQTLHAFEEWWNLYASCKGTDPAAQEVFRRTFCGGDWHAVYDIHHMKRLQIFCALHRKLLPDIGFTPPPFEDSSVVENEEDQRATVSAANLRMHGKCLAISSSARLNSTILPQNNQ</sequence>
<feature type="domain" description="Heterokaryon incompatibility" evidence="1">
    <location>
        <begin position="48"/>
        <end position="187"/>
    </location>
</feature>
<comment type="caution">
    <text evidence="2">The sequence shown here is derived from an EMBL/GenBank/DDBJ whole genome shotgun (WGS) entry which is preliminary data.</text>
</comment>
<keyword evidence="3" id="KW-1185">Reference proteome</keyword>
<reference evidence="2 3" key="1">
    <citation type="submission" date="2020-03" db="EMBL/GenBank/DDBJ databases">
        <title>Draft Genome Sequence of Cudoniella acicularis.</title>
        <authorList>
            <person name="Buettner E."/>
            <person name="Kellner H."/>
        </authorList>
    </citation>
    <scope>NUCLEOTIDE SEQUENCE [LARGE SCALE GENOMIC DNA]</scope>
    <source>
        <strain evidence="2 3">DSM 108380</strain>
    </source>
</reference>
<dbReference type="Pfam" id="PF06985">
    <property type="entry name" value="HET"/>
    <property type="match status" value="1"/>
</dbReference>
<dbReference type="OrthoDB" id="194358at2759"/>
<accession>A0A8H4RU38</accession>
<dbReference type="PANTHER" id="PTHR24148:SF82">
    <property type="entry name" value="HETEROKARYON INCOMPATIBILITY DOMAIN-CONTAINING PROTEIN"/>
    <property type="match status" value="1"/>
</dbReference>
<evidence type="ECO:0000259" key="1">
    <source>
        <dbReference type="Pfam" id="PF06985"/>
    </source>
</evidence>
<dbReference type="PANTHER" id="PTHR24148">
    <property type="entry name" value="ANKYRIN REPEAT DOMAIN-CONTAINING PROTEIN 39 HOMOLOG-RELATED"/>
    <property type="match status" value="1"/>
</dbReference>
<dbReference type="Proteomes" id="UP000566819">
    <property type="component" value="Unassembled WGS sequence"/>
</dbReference>
<dbReference type="EMBL" id="JAAMPI010000143">
    <property type="protein sequence ID" value="KAF4635065.1"/>
    <property type="molecule type" value="Genomic_DNA"/>
</dbReference>
<organism evidence="2 3">
    <name type="scientific">Cudoniella acicularis</name>
    <dbReference type="NCBI Taxonomy" id="354080"/>
    <lineage>
        <taxon>Eukaryota</taxon>
        <taxon>Fungi</taxon>
        <taxon>Dikarya</taxon>
        <taxon>Ascomycota</taxon>
        <taxon>Pezizomycotina</taxon>
        <taxon>Leotiomycetes</taxon>
        <taxon>Helotiales</taxon>
        <taxon>Tricladiaceae</taxon>
        <taxon>Cudoniella</taxon>
    </lineage>
</organism>
<dbReference type="AlphaFoldDB" id="A0A8H4RU38"/>
<gene>
    <name evidence="2" type="ORF">G7Y89_g3025</name>
</gene>
<proteinExistence type="predicted"/>
<evidence type="ECO:0000313" key="3">
    <source>
        <dbReference type="Proteomes" id="UP000566819"/>
    </source>
</evidence>
<evidence type="ECO:0000313" key="2">
    <source>
        <dbReference type="EMBL" id="KAF4635065.1"/>
    </source>
</evidence>
<dbReference type="InterPro" id="IPR052895">
    <property type="entry name" value="HetReg/Transcr_Mod"/>
</dbReference>
<dbReference type="InterPro" id="IPR010730">
    <property type="entry name" value="HET"/>
</dbReference>